<keyword evidence="3" id="KW-1185">Reference proteome</keyword>
<evidence type="ECO:0000313" key="2">
    <source>
        <dbReference type="EMBL" id="GAN32821.1"/>
    </source>
</evidence>
<dbReference type="PANTHER" id="PTHR30547">
    <property type="entry name" value="UNCHARACTERIZED PROTEIN YHCG-RELATED"/>
    <property type="match status" value="1"/>
</dbReference>
<sequence>MRQFYLAFPIRHTPRGELTWTHYRLLLKLEKAEAREFYVNEPIGILLCARKNDTVVKFTLPEGQKQIFVSKYVPYLPTEDELKAELLREKEIVEMEFKLKKDIS</sequence>
<comment type="caution">
    <text evidence="2">The sequence shown here is derived from an EMBL/GenBank/DDBJ whole genome shotgun (WGS) entry which is preliminary data.</text>
</comment>
<protein>
    <submittedName>
        <fullName evidence="2">Uncharacterized conserved protein</fullName>
    </submittedName>
</protein>
<dbReference type="Proteomes" id="UP000032309">
    <property type="component" value="Unassembled WGS sequence"/>
</dbReference>
<dbReference type="InterPro" id="IPR053148">
    <property type="entry name" value="PD-DEXK-like_domain"/>
</dbReference>
<feature type="domain" description="YhcG PDDEXK nuclease" evidence="1">
    <location>
        <begin position="29"/>
        <end position="86"/>
    </location>
</feature>
<gene>
    <name evidence="2" type="ORF">BROSI_A1336</name>
</gene>
<dbReference type="EMBL" id="BAFN01000001">
    <property type="protein sequence ID" value="GAN32821.1"/>
    <property type="molecule type" value="Genomic_DNA"/>
</dbReference>
<organism evidence="2 3">
    <name type="scientific">Candidatus Brocadia sinica JPN1</name>
    <dbReference type="NCBI Taxonomy" id="1197129"/>
    <lineage>
        <taxon>Bacteria</taxon>
        <taxon>Pseudomonadati</taxon>
        <taxon>Planctomycetota</taxon>
        <taxon>Candidatus Brocadiia</taxon>
        <taxon>Candidatus Brocadiales</taxon>
        <taxon>Candidatus Brocadiaceae</taxon>
        <taxon>Candidatus Brocadia</taxon>
    </lineage>
</organism>
<name>A0ABQ0JVS8_9BACT</name>
<reference evidence="3" key="1">
    <citation type="journal article" date="2015" name="Genome Announc.">
        <title>Draft Genome Sequence of an Anaerobic Ammonium-Oxidizing Bacterium, "Candidatus Brocadia sinica".</title>
        <authorList>
            <person name="Oshiki M."/>
            <person name="Shinyako-Hata K."/>
            <person name="Satoh H."/>
            <person name="Okabe S."/>
        </authorList>
    </citation>
    <scope>NUCLEOTIDE SEQUENCE [LARGE SCALE GENOMIC DNA]</scope>
    <source>
        <strain evidence="3">JPN1</strain>
    </source>
</reference>
<accession>A0ABQ0JVS8</accession>
<proteinExistence type="predicted"/>
<evidence type="ECO:0000259" key="1">
    <source>
        <dbReference type="Pfam" id="PF06250"/>
    </source>
</evidence>
<dbReference type="InterPro" id="IPR009362">
    <property type="entry name" value="YhcG_C"/>
</dbReference>
<dbReference type="PANTHER" id="PTHR30547:SF5">
    <property type="entry name" value="NUCLEASE YHCG-RELATED"/>
    <property type="match status" value="1"/>
</dbReference>
<dbReference type="Pfam" id="PF06250">
    <property type="entry name" value="YhcG_C"/>
    <property type="match status" value="1"/>
</dbReference>
<evidence type="ECO:0000313" key="3">
    <source>
        <dbReference type="Proteomes" id="UP000032309"/>
    </source>
</evidence>